<evidence type="ECO:0000313" key="1">
    <source>
        <dbReference type="EMBL" id="PWN47538.1"/>
    </source>
</evidence>
<proteinExistence type="predicted"/>
<name>A0ACD0NNX0_9BASI</name>
<accession>A0ACD0NNX0</accession>
<protein>
    <submittedName>
        <fullName evidence="1">Uncharacterized protein</fullName>
    </submittedName>
</protein>
<evidence type="ECO:0000313" key="2">
    <source>
        <dbReference type="Proteomes" id="UP000245626"/>
    </source>
</evidence>
<dbReference type="EMBL" id="KZ820405">
    <property type="protein sequence ID" value="PWN47538.1"/>
    <property type="molecule type" value="Genomic_DNA"/>
</dbReference>
<dbReference type="Proteomes" id="UP000245626">
    <property type="component" value="Unassembled WGS sequence"/>
</dbReference>
<reference evidence="1 2" key="1">
    <citation type="journal article" date="2018" name="Mol. Biol. Evol.">
        <title>Broad Genomic Sampling Reveals a Smut Pathogenic Ancestry of the Fungal Clade Ustilaginomycotina.</title>
        <authorList>
            <person name="Kijpornyongpan T."/>
            <person name="Mondo S.J."/>
            <person name="Barry K."/>
            <person name="Sandor L."/>
            <person name="Lee J."/>
            <person name="Lipzen A."/>
            <person name="Pangilinan J."/>
            <person name="LaButti K."/>
            <person name="Hainaut M."/>
            <person name="Henrissat B."/>
            <person name="Grigoriev I.V."/>
            <person name="Spatafora J.W."/>
            <person name="Aime M.C."/>
        </authorList>
    </citation>
    <scope>NUCLEOTIDE SEQUENCE [LARGE SCALE GENOMIC DNA]</scope>
    <source>
        <strain evidence="1 2">SA 807</strain>
    </source>
</reference>
<sequence>MNVGWAWMDGWVRVFAFSSFTSSLSTPPFPFPIPILDLLAIRPPYLACRSSQPQPLALPTAPPCLAYLSTWRKVPVPPPPPPPQGIPLSPTLGRSVATTPPSNTFLRIPIAKSD</sequence>
<keyword evidence="2" id="KW-1185">Reference proteome</keyword>
<gene>
    <name evidence="1" type="ORF">IE53DRAFT_245246</name>
</gene>
<organism evidence="1 2">
    <name type="scientific">Violaceomyces palustris</name>
    <dbReference type="NCBI Taxonomy" id="1673888"/>
    <lineage>
        <taxon>Eukaryota</taxon>
        <taxon>Fungi</taxon>
        <taxon>Dikarya</taxon>
        <taxon>Basidiomycota</taxon>
        <taxon>Ustilaginomycotina</taxon>
        <taxon>Ustilaginomycetes</taxon>
        <taxon>Violaceomycetales</taxon>
        <taxon>Violaceomycetaceae</taxon>
        <taxon>Violaceomyces</taxon>
    </lineage>
</organism>